<dbReference type="SUPFAM" id="SSF53686">
    <property type="entry name" value="Tryptophan synthase beta subunit-like PLP-dependent enzymes"/>
    <property type="match status" value="1"/>
</dbReference>
<dbReference type="GO" id="GO:0030170">
    <property type="term" value="F:pyridoxal phosphate binding"/>
    <property type="evidence" value="ECO:0007669"/>
    <property type="project" value="InterPro"/>
</dbReference>
<proteinExistence type="inferred from homology"/>
<evidence type="ECO:0000256" key="6">
    <source>
        <dbReference type="ARBA" id="ARBA00022605"/>
    </source>
</evidence>
<dbReference type="InterPro" id="IPR001926">
    <property type="entry name" value="TrpB-like_PALP"/>
</dbReference>
<evidence type="ECO:0000313" key="16">
    <source>
        <dbReference type="Proteomes" id="UP000000245"/>
    </source>
</evidence>
<dbReference type="EC" id="4.2.3.1" evidence="4 11"/>
<evidence type="ECO:0000256" key="3">
    <source>
        <dbReference type="ARBA" id="ARBA00005517"/>
    </source>
</evidence>
<dbReference type="NCBIfam" id="TIGR00260">
    <property type="entry name" value="thrC"/>
    <property type="match status" value="1"/>
</dbReference>
<dbReference type="PROSITE" id="PS00165">
    <property type="entry name" value="DEHYDRATASE_SER_THR"/>
    <property type="match status" value="1"/>
</dbReference>
<dbReference type="Pfam" id="PF14821">
    <property type="entry name" value="Thr_synth_N"/>
    <property type="match status" value="1"/>
</dbReference>
<evidence type="ECO:0000256" key="4">
    <source>
        <dbReference type="ARBA" id="ARBA00013028"/>
    </source>
</evidence>
<organism evidence="15 16">
    <name type="scientific">Acidiphilium cryptum (strain JF-5)</name>
    <dbReference type="NCBI Taxonomy" id="349163"/>
    <lineage>
        <taxon>Bacteria</taxon>
        <taxon>Pseudomonadati</taxon>
        <taxon>Pseudomonadota</taxon>
        <taxon>Alphaproteobacteria</taxon>
        <taxon>Acetobacterales</taxon>
        <taxon>Acidocellaceae</taxon>
        <taxon>Acidiphilium</taxon>
    </lineage>
</organism>
<dbReference type="InterPro" id="IPR004450">
    <property type="entry name" value="Thr_synthase-like"/>
</dbReference>
<accession>A5FZF8</accession>
<dbReference type="GO" id="GO:0009088">
    <property type="term" value="P:threonine biosynthetic process"/>
    <property type="evidence" value="ECO:0007669"/>
    <property type="project" value="UniProtKB-UniRule"/>
</dbReference>
<dbReference type="STRING" id="349163.Acry_1787"/>
<feature type="domain" description="Threonine synthase N-terminal" evidence="14">
    <location>
        <begin position="2"/>
        <end position="81"/>
    </location>
</feature>
<dbReference type="KEGG" id="acr:Acry_1787"/>
<dbReference type="Pfam" id="PF00291">
    <property type="entry name" value="PALP"/>
    <property type="match status" value="1"/>
</dbReference>
<dbReference type="UniPathway" id="UPA00050">
    <property type="reaction ID" value="UER00065"/>
</dbReference>
<evidence type="ECO:0000256" key="9">
    <source>
        <dbReference type="ARBA" id="ARBA00023239"/>
    </source>
</evidence>
<dbReference type="Pfam" id="PF24857">
    <property type="entry name" value="THR4_C"/>
    <property type="match status" value="1"/>
</dbReference>
<dbReference type="Gene3D" id="3.40.50.1100">
    <property type="match status" value="2"/>
</dbReference>
<dbReference type="InterPro" id="IPR051166">
    <property type="entry name" value="Threonine_Synthase"/>
</dbReference>
<feature type="domain" description="Tryptophan synthase beta chain-like PALP" evidence="13">
    <location>
        <begin position="99"/>
        <end position="325"/>
    </location>
</feature>
<reference evidence="15 16" key="1">
    <citation type="submission" date="2007-05" db="EMBL/GenBank/DDBJ databases">
        <title>Complete sequence of chromosome of Acidiphilium cryptum JF-5.</title>
        <authorList>
            <consortium name="US DOE Joint Genome Institute"/>
            <person name="Copeland A."/>
            <person name="Lucas S."/>
            <person name="Lapidus A."/>
            <person name="Barry K."/>
            <person name="Detter J.C."/>
            <person name="Glavina del Rio T."/>
            <person name="Hammon N."/>
            <person name="Israni S."/>
            <person name="Dalin E."/>
            <person name="Tice H."/>
            <person name="Pitluck S."/>
            <person name="Sims D."/>
            <person name="Brettin T."/>
            <person name="Bruce D."/>
            <person name="Han C."/>
            <person name="Schmutz J."/>
            <person name="Larimer F."/>
            <person name="Land M."/>
            <person name="Hauser L."/>
            <person name="Kyrpides N."/>
            <person name="Kim E."/>
            <person name="Magnuson T."/>
            <person name="Richardson P."/>
        </authorList>
    </citation>
    <scope>NUCLEOTIDE SEQUENCE [LARGE SCALE GENOMIC DNA]</scope>
    <source>
        <strain evidence="15 16">JF-5</strain>
    </source>
</reference>
<name>A5FZF8_ACICJ</name>
<keyword evidence="7" id="KW-0791">Threonine biosynthesis</keyword>
<comment type="catalytic activity">
    <reaction evidence="10">
        <text>O-phospho-L-homoserine + H2O = L-threonine + phosphate</text>
        <dbReference type="Rhea" id="RHEA:10840"/>
        <dbReference type="ChEBI" id="CHEBI:15377"/>
        <dbReference type="ChEBI" id="CHEBI:43474"/>
        <dbReference type="ChEBI" id="CHEBI:57590"/>
        <dbReference type="ChEBI" id="CHEBI:57926"/>
        <dbReference type="EC" id="4.2.3.1"/>
    </reaction>
</comment>
<evidence type="ECO:0000259" key="14">
    <source>
        <dbReference type="Pfam" id="PF14821"/>
    </source>
</evidence>
<dbReference type="EMBL" id="CP000697">
    <property type="protein sequence ID" value="ABQ30990.1"/>
    <property type="molecule type" value="Genomic_DNA"/>
</dbReference>
<dbReference type="Gene3D" id="3.90.1380.10">
    <property type="entry name" value="Threonine synthase, N-terminal domain"/>
    <property type="match status" value="1"/>
</dbReference>
<keyword evidence="9 15" id="KW-0456">Lyase</keyword>
<keyword evidence="8 12" id="KW-0663">Pyridoxal phosphate</keyword>
<dbReference type="InterPro" id="IPR029144">
    <property type="entry name" value="Thr_synth_N"/>
</dbReference>
<evidence type="ECO:0000256" key="12">
    <source>
        <dbReference type="PIRSR" id="PIRSR604450-51"/>
    </source>
</evidence>
<dbReference type="InterPro" id="IPR000634">
    <property type="entry name" value="Ser/Thr_deHydtase_PyrdxlP-BS"/>
</dbReference>
<keyword evidence="16" id="KW-1185">Reference proteome</keyword>
<comment type="pathway">
    <text evidence="2">Amino-acid biosynthesis; L-threonine biosynthesis; L-threonine from L-aspartate: step 5/5.</text>
</comment>
<protein>
    <recommendedName>
        <fullName evidence="5 11">Threonine synthase</fullName>
        <ecNumber evidence="4 11">4.2.3.1</ecNumber>
    </recommendedName>
</protein>
<dbReference type="AlphaFoldDB" id="A5FZF8"/>
<dbReference type="HOGENOM" id="CLU_015170_1_0_5"/>
<comment type="similarity">
    <text evidence="3">Belongs to the threonine synthase family.</text>
</comment>
<dbReference type="GO" id="GO:0004795">
    <property type="term" value="F:threonine synthase activity"/>
    <property type="evidence" value="ECO:0007669"/>
    <property type="project" value="UniProtKB-UniRule"/>
</dbReference>
<feature type="modified residue" description="N6-(pyridoxal phosphate)lysine" evidence="12">
    <location>
        <position position="113"/>
    </location>
</feature>
<dbReference type="CDD" id="cd01560">
    <property type="entry name" value="Thr-synth_2"/>
    <property type="match status" value="1"/>
</dbReference>
<dbReference type="eggNOG" id="COG0498">
    <property type="taxonomic scope" value="Bacteria"/>
</dbReference>
<dbReference type="InterPro" id="IPR037158">
    <property type="entry name" value="Thr_synth_N_sf"/>
</dbReference>
<keyword evidence="6" id="KW-0028">Amino-acid biosynthesis</keyword>
<evidence type="ECO:0000256" key="2">
    <source>
        <dbReference type="ARBA" id="ARBA00004979"/>
    </source>
</evidence>
<evidence type="ECO:0000256" key="10">
    <source>
        <dbReference type="ARBA" id="ARBA00049144"/>
    </source>
</evidence>
<evidence type="ECO:0000313" key="15">
    <source>
        <dbReference type="EMBL" id="ABQ30990.1"/>
    </source>
</evidence>
<evidence type="ECO:0000256" key="11">
    <source>
        <dbReference type="NCBIfam" id="TIGR00260"/>
    </source>
</evidence>
<evidence type="ECO:0000256" key="8">
    <source>
        <dbReference type="ARBA" id="ARBA00022898"/>
    </source>
</evidence>
<comment type="cofactor">
    <cofactor evidence="1 12">
        <name>pyridoxal 5'-phosphate</name>
        <dbReference type="ChEBI" id="CHEBI:597326"/>
    </cofactor>
</comment>
<evidence type="ECO:0000256" key="1">
    <source>
        <dbReference type="ARBA" id="ARBA00001933"/>
    </source>
</evidence>
<dbReference type="PANTHER" id="PTHR42690:SF1">
    <property type="entry name" value="THREONINE SYNTHASE-LIKE 2"/>
    <property type="match status" value="1"/>
</dbReference>
<dbReference type="InterPro" id="IPR036052">
    <property type="entry name" value="TrpB-like_PALP_sf"/>
</dbReference>
<dbReference type="RefSeq" id="WP_011942489.1">
    <property type="nucleotide sequence ID" value="NC_009484.1"/>
</dbReference>
<sequence length="467" mass="50307">MRYVSTRGAAPSREFDDVLLAGLAEDGGLFVPETWPVFSPAEWRALRGLPYAELAARVMAPFMTGGAIGFDDLQAITRASYRGFDHAAVVPLVQLEPSLFVLELFHGPTLAFKDLALQVAGRLFDHVLSARDERVTIVGATSGDTGSAAIEACRDRLRVDIAILHPEGRTSEVQRRQMTTVKARNVLNIALSGTFDDCQDLVKAMFADAPFRTELRLSAVNSINWARIAGQIPYFAAAALALGAPDRPVAVAVPTGNFGNILAAWAARQMGLPIERFIVGSNANDILARFLAANDMRTAGVVETVSPSMDIQVSSNFERLLFEALGRDAPETAHTMVDFRASGTMKVSREVWQSVRRDFAGLALDDAATLAEIARIRAESGYIADPHTAIGIAAARAAAPVGVPVIAAATAHPAKFPAAMHRAIGIRPGLPPRLDDLYDRQEHFVRAGNSLGEVETLVRHFAHRNDA</sequence>
<evidence type="ECO:0000256" key="5">
    <source>
        <dbReference type="ARBA" id="ARBA00018679"/>
    </source>
</evidence>
<dbReference type="Proteomes" id="UP000000245">
    <property type="component" value="Chromosome"/>
</dbReference>
<evidence type="ECO:0000259" key="13">
    <source>
        <dbReference type="Pfam" id="PF00291"/>
    </source>
</evidence>
<gene>
    <name evidence="15" type="ordered locus">Acry_1787</name>
</gene>
<evidence type="ECO:0000256" key="7">
    <source>
        <dbReference type="ARBA" id="ARBA00022697"/>
    </source>
</evidence>
<dbReference type="PANTHER" id="PTHR42690">
    <property type="entry name" value="THREONINE SYNTHASE FAMILY MEMBER"/>
    <property type="match status" value="1"/>
</dbReference>